<evidence type="ECO:0000313" key="4">
    <source>
        <dbReference type="EMBL" id="MBM6662169.1"/>
    </source>
</evidence>
<comment type="caution">
    <text evidence="4">The sequence shown here is derived from an EMBL/GenBank/DDBJ whole genome shotgun (WGS) entry which is preliminary data.</text>
</comment>
<accession>A0A939B584</accession>
<dbReference type="RefSeq" id="WP_205110361.1">
    <property type="nucleotide sequence ID" value="NZ_JACJJL010000017.1"/>
</dbReference>
<evidence type="ECO:0000313" key="5">
    <source>
        <dbReference type="Proteomes" id="UP000764045"/>
    </source>
</evidence>
<dbReference type="Pfam" id="PF03938">
    <property type="entry name" value="OmpH"/>
    <property type="match status" value="1"/>
</dbReference>
<evidence type="ECO:0000256" key="3">
    <source>
        <dbReference type="SAM" id="SignalP"/>
    </source>
</evidence>
<keyword evidence="5" id="KW-1185">Reference proteome</keyword>
<dbReference type="PANTHER" id="PTHR35089">
    <property type="entry name" value="CHAPERONE PROTEIN SKP"/>
    <property type="match status" value="1"/>
</dbReference>
<reference evidence="4 5" key="1">
    <citation type="journal article" date="2021" name="Sci. Rep.">
        <title>The distribution of antibiotic resistance genes in chicken gut microbiota commensals.</title>
        <authorList>
            <person name="Juricova H."/>
            <person name="Matiasovicova J."/>
            <person name="Kubasova T."/>
            <person name="Cejkova D."/>
            <person name="Rychlik I."/>
        </authorList>
    </citation>
    <scope>NUCLEOTIDE SEQUENCE [LARGE SCALE GENOMIC DNA]</scope>
    <source>
        <strain evidence="4 5">An819</strain>
    </source>
</reference>
<evidence type="ECO:0000256" key="1">
    <source>
        <dbReference type="ARBA" id="ARBA00009091"/>
    </source>
</evidence>
<name>A0A939B584_9BACT</name>
<dbReference type="SMART" id="SM00935">
    <property type="entry name" value="OmpH"/>
    <property type="match status" value="1"/>
</dbReference>
<feature type="chain" id="PRO_5037565771" evidence="3">
    <location>
        <begin position="27"/>
        <end position="197"/>
    </location>
</feature>
<dbReference type="GO" id="GO:0050821">
    <property type="term" value="P:protein stabilization"/>
    <property type="evidence" value="ECO:0007669"/>
    <property type="project" value="TreeGrafter"/>
</dbReference>
<protein>
    <submittedName>
        <fullName evidence="4">OmpH family outer membrane protein</fullName>
    </submittedName>
</protein>
<keyword evidence="2 3" id="KW-0732">Signal</keyword>
<dbReference type="AlphaFoldDB" id="A0A939B584"/>
<proteinExistence type="inferred from homology"/>
<dbReference type="Gene3D" id="3.30.910.20">
    <property type="entry name" value="Skp domain"/>
    <property type="match status" value="1"/>
</dbReference>
<organism evidence="4 5">
    <name type="scientific">Marseilla massiliensis</name>
    <dbReference type="NCBI Taxonomy" id="1841864"/>
    <lineage>
        <taxon>Bacteria</taxon>
        <taxon>Pseudomonadati</taxon>
        <taxon>Bacteroidota</taxon>
        <taxon>Bacteroidia</taxon>
        <taxon>Bacteroidales</taxon>
        <taxon>Prevotellaceae</taxon>
        <taxon>Marseilla</taxon>
    </lineage>
</organism>
<dbReference type="PANTHER" id="PTHR35089:SF1">
    <property type="entry name" value="CHAPERONE PROTEIN SKP"/>
    <property type="match status" value="1"/>
</dbReference>
<feature type="signal peptide" evidence="3">
    <location>
        <begin position="1"/>
        <end position="26"/>
    </location>
</feature>
<dbReference type="GO" id="GO:0005829">
    <property type="term" value="C:cytosol"/>
    <property type="evidence" value="ECO:0007669"/>
    <property type="project" value="TreeGrafter"/>
</dbReference>
<evidence type="ECO:0000256" key="2">
    <source>
        <dbReference type="ARBA" id="ARBA00022729"/>
    </source>
</evidence>
<dbReference type="SUPFAM" id="SSF111384">
    <property type="entry name" value="OmpH-like"/>
    <property type="match status" value="1"/>
</dbReference>
<dbReference type="InterPro" id="IPR005632">
    <property type="entry name" value="Chaperone_Skp"/>
</dbReference>
<comment type="similarity">
    <text evidence="1">Belongs to the Skp family.</text>
</comment>
<dbReference type="GO" id="GO:0051082">
    <property type="term" value="F:unfolded protein binding"/>
    <property type="evidence" value="ECO:0007669"/>
    <property type="project" value="InterPro"/>
</dbReference>
<dbReference type="InterPro" id="IPR024930">
    <property type="entry name" value="Skp_dom_sf"/>
</dbReference>
<gene>
    <name evidence="4" type="ORF">H6B30_10475</name>
</gene>
<sequence length="197" mass="22013">MTIIFKTALRSALMALLAALPLCAGAQVEVDTLAVDSMVVVTDEGHEPRPVLRFGYVSYETALKAMPDYATASKRLAELKAKYDDEARRVADEFNAKYEEFLDGQAGYPATILHKRQGELQELLERNVAFRQESRRLIESAEKDIFAPLHRRLRAAIRTVGRQNGYAFVINIDGNACPFIDSSMGDNVTLMVIDMLK</sequence>
<dbReference type="Proteomes" id="UP000764045">
    <property type="component" value="Unassembled WGS sequence"/>
</dbReference>
<dbReference type="EMBL" id="JACJJL010000017">
    <property type="protein sequence ID" value="MBM6662169.1"/>
    <property type="molecule type" value="Genomic_DNA"/>
</dbReference>